<dbReference type="EMBL" id="JH651379">
    <property type="protein sequence ID" value="EIJ40805.1"/>
    <property type="molecule type" value="Genomic_DNA"/>
</dbReference>
<gene>
    <name evidence="3" type="ORF">JoomaDRAFT_3876</name>
</gene>
<protein>
    <submittedName>
        <fullName evidence="3">Putative phosphosugar isomerase</fullName>
    </submittedName>
</protein>
<evidence type="ECO:0000256" key="1">
    <source>
        <dbReference type="ARBA" id="ARBA00022737"/>
    </source>
</evidence>
<keyword evidence="1" id="KW-0677">Repeat</keyword>
<dbReference type="SUPFAM" id="SSF53697">
    <property type="entry name" value="SIS domain"/>
    <property type="match status" value="1"/>
</dbReference>
<feature type="domain" description="SIS" evidence="2">
    <location>
        <begin position="68"/>
        <end position="222"/>
    </location>
</feature>
<dbReference type="Proteomes" id="UP000004690">
    <property type="component" value="Unassembled WGS sequence"/>
</dbReference>
<dbReference type="STRING" id="926559.JoomaDRAFT_3876"/>
<dbReference type="Pfam" id="PF01380">
    <property type="entry name" value="SIS"/>
    <property type="match status" value="1"/>
</dbReference>
<name>I3CB12_9FLAO</name>
<dbReference type="InterPro" id="IPR035466">
    <property type="entry name" value="GlmS/AgaS_SIS"/>
</dbReference>
<dbReference type="GO" id="GO:0016853">
    <property type="term" value="F:isomerase activity"/>
    <property type="evidence" value="ECO:0007669"/>
    <property type="project" value="UniProtKB-KW"/>
</dbReference>
<dbReference type="PANTHER" id="PTHR10937">
    <property type="entry name" value="GLUCOSAMINE--FRUCTOSE-6-PHOSPHATE AMINOTRANSFERASE, ISOMERIZING"/>
    <property type="match status" value="1"/>
</dbReference>
<dbReference type="PROSITE" id="PS51464">
    <property type="entry name" value="SIS"/>
    <property type="match status" value="1"/>
</dbReference>
<keyword evidence="4" id="KW-1185">Reference proteome</keyword>
<dbReference type="HOGENOM" id="CLU_012520_0_0_10"/>
<proteinExistence type="predicted"/>
<evidence type="ECO:0000259" key="2">
    <source>
        <dbReference type="PROSITE" id="PS51464"/>
    </source>
</evidence>
<dbReference type="GO" id="GO:1901135">
    <property type="term" value="P:carbohydrate derivative metabolic process"/>
    <property type="evidence" value="ECO:0007669"/>
    <property type="project" value="InterPro"/>
</dbReference>
<dbReference type="AlphaFoldDB" id="I3CB12"/>
<dbReference type="InterPro" id="IPR046348">
    <property type="entry name" value="SIS_dom_sf"/>
</dbReference>
<accession>I3CB12</accession>
<evidence type="ECO:0000313" key="3">
    <source>
        <dbReference type="EMBL" id="EIJ40805.1"/>
    </source>
</evidence>
<dbReference type="CDD" id="cd05008">
    <property type="entry name" value="SIS_GlmS_GlmD_1"/>
    <property type="match status" value="1"/>
</dbReference>
<reference evidence="3 4" key="1">
    <citation type="submission" date="2012-02" db="EMBL/GenBank/DDBJ databases">
        <title>Improved High-Quality Draft genome of Joostella marina DSM 19592.</title>
        <authorList>
            <consortium name="US DOE Joint Genome Institute (JGI-PGF)"/>
            <person name="Lucas S."/>
            <person name="Copeland A."/>
            <person name="Lapidus A."/>
            <person name="Bruce D."/>
            <person name="Goodwin L."/>
            <person name="Pitluck S."/>
            <person name="Peters L."/>
            <person name="Chertkov O."/>
            <person name="Ovchinnikova G."/>
            <person name="Kyrpides N."/>
            <person name="Mavromatis K."/>
            <person name="Detter J.C."/>
            <person name="Han C."/>
            <person name="Land M."/>
            <person name="Hauser L."/>
            <person name="Markowitz V."/>
            <person name="Cheng J.-F."/>
            <person name="Hugenholtz P."/>
            <person name="Woyke T."/>
            <person name="Wu D."/>
            <person name="Tindall B."/>
            <person name="Brambilla E."/>
            <person name="Klenk H.-P."/>
            <person name="Eisen J.A."/>
        </authorList>
    </citation>
    <scope>NUCLEOTIDE SEQUENCE [LARGE SCALE GENOMIC DNA]</scope>
    <source>
        <strain evidence="3 4">DSM 19592</strain>
    </source>
</reference>
<dbReference type="Gene3D" id="3.40.50.10490">
    <property type="entry name" value="Glucose-6-phosphate isomerase like protein, domain 1"/>
    <property type="match status" value="2"/>
</dbReference>
<dbReference type="eggNOG" id="COG2222">
    <property type="taxonomic scope" value="Bacteria"/>
</dbReference>
<dbReference type="PANTHER" id="PTHR10937:SF4">
    <property type="entry name" value="GLUCOSAMINE-6-PHOSPHATE DEAMINASE"/>
    <property type="match status" value="1"/>
</dbReference>
<dbReference type="GO" id="GO:0097367">
    <property type="term" value="F:carbohydrate derivative binding"/>
    <property type="evidence" value="ECO:0007669"/>
    <property type="project" value="InterPro"/>
</dbReference>
<evidence type="ECO:0000313" key="4">
    <source>
        <dbReference type="Proteomes" id="UP000004690"/>
    </source>
</evidence>
<sequence length="405" mass="45459">MIIFIFELFSFNLRKMTISLHYINMKKMNNNTESCQDLYTVQEINAQPRLWLETFLLLKKNKEDISNYLQPILDINNLRIIVTGAGSSAFIGEAAQSIIQKQTNQLTQPIATTDLVTHPDFFFIKDTPTLLISFARSGNSPESLEAVSLADKYCNNVHHLIITCNKNGELANYNKETKSPSYSIILPEETNDKSLAMTSSFTCMLLTAILVSDIKNIDKKEQALETICKQATTIIKNQEIFSKIAERAFERVVFLGSGEKLGIARESHLKLQELTDGKVICKFDSFLGFRHGPRAVVNANTLLVYLFSEDEHAFKYEKDLVEDIAKDPRNIQSILVGGFNDITIENSTRIPFQAVNNNILQLIPVTLIGQLLGLHKSLNLGLNPDNPSVSGAINRVVQGVNIYKK</sequence>
<keyword evidence="3" id="KW-0413">Isomerase</keyword>
<organism evidence="3 4">
    <name type="scientific">Galbibacter orientalis DSM 19592</name>
    <dbReference type="NCBI Taxonomy" id="926559"/>
    <lineage>
        <taxon>Bacteria</taxon>
        <taxon>Pseudomonadati</taxon>
        <taxon>Bacteroidota</taxon>
        <taxon>Flavobacteriia</taxon>
        <taxon>Flavobacteriales</taxon>
        <taxon>Flavobacteriaceae</taxon>
        <taxon>Galbibacter</taxon>
    </lineage>
</organism>
<dbReference type="InterPro" id="IPR001347">
    <property type="entry name" value="SIS_dom"/>
</dbReference>